<gene>
    <name evidence="10" type="ORF">ACFFK8_01705</name>
</gene>
<comment type="subcellular location">
    <subcellularLocation>
        <location evidence="1 8">Cell outer membrane</location>
        <topology evidence="1 8">Multi-pass membrane protein</topology>
    </subcellularLocation>
</comment>
<dbReference type="Pfam" id="PF13715">
    <property type="entry name" value="CarbopepD_reg_2"/>
    <property type="match status" value="1"/>
</dbReference>
<dbReference type="InterPro" id="IPR023997">
    <property type="entry name" value="TonB-dep_OMP_SusC/RagA_CS"/>
</dbReference>
<keyword evidence="3 8" id="KW-1134">Transmembrane beta strand</keyword>
<dbReference type="InterPro" id="IPR039426">
    <property type="entry name" value="TonB-dep_rcpt-like"/>
</dbReference>
<protein>
    <submittedName>
        <fullName evidence="10">SusC/RagA family TonB-linked outer membrane protein</fullName>
    </submittedName>
</protein>
<keyword evidence="6 8" id="KW-0472">Membrane</keyword>
<evidence type="ECO:0000256" key="7">
    <source>
        <dbReference type="ARBA" id="ARBA00023237"/>
    </source>
</evidence>
<dbReference type="SUPFAM" id="SSF56935">
    <property type="entry name" value="Porins"/>
    <property type="match status" value="1"/>
</dbReference>
<dbReference type="NCBIfam" id="TIGR04057">
    <property type="entry name" value="SusC_RagA_signa"/>
    <property type="match status" value="1"/>
</dbReference>
<evidence type="ECO:0000259" key="9">
    <source>
        <dbReference type="Pfam" id="PF07715"/>
    </source>
</evidence>
<dbReference type="InterPro" id="IPR037066">
    <property type="entry name" value="Plug_dom_sf"/>
</dbReference>
<dbReference type="SUPFAM" id="SSF49464">
    <property type="entry name" value="Carboxypeptidase regulatory domain-like"/>
    <property type="match status" value="1"/>
</dbReference>
<evidence type="ECO:0000256" key="3">
    <source>
        <dbReference type="ARBA" id="ARBA00022452"/>
    </source>
</evidence>
<comment type="similarity">
    <text evidence="8">Belongs to the TonB-dependent receptor family.</text>
</comment>
<keyword evidence="5" id="KW-0732">Signal</keyword>
<keyword evidence="4 8" id="KW-0812">Transmembrane</keyword>
<keyword evidence="2 8" id="KW-0813">Transport</keyword>
<keyword evidence="11" id="KW-1185">Reference proteome</keyword>
<dbReference type="InterPro" id="IPR023996">
    <property type="entry name" value="TonB-dep_OMP_SusC/RagA"/>
</dbReference>
<proteinExistence type="inferred from homology"/>
<evidence type="ECO:0000256" key="2">
    <source>
        <dbReference type="ARBA" id="ARBA00022448"/>
    </source>
</evidence>
<sequence>MTGRVTDANGEELIGAVAKVVGTSSGAVTDIDGKFSLTFSGKQNASISVSMIGYVTKTVRAAEAQNGTLNIVLQEDNQALEEVVVVGYGAIKKESLTSAISNIKSEDIARSAAVNTSGALAGKIPGINSRQSDGRPGQWTSISIRNMGTPLYVVDGVQMDEGQFNNIDYNDIENISVLKDASASIYGVRAANGVVVVTTKSGKRNQKCRINLNSYYGWQSMFRFPELADASTYVKASVQATTLAGQTAKYSKEEYNAYVNGKKKGFNWKDYIWQDSAPQWYTEISASGGSDKISYYVAASHIEQESMARNFGNFKRSNIQLNVDTDITDNFRIRARINGRVEEKKNAAFNMRYHGNDEYWTLTYAVVNNTPTQFPYANNNPLYPAMCGCAGYTNYANLTLDKAGRAKDYWRVFQSNLAAEWEPLKDLVLKGMVSYFNSNERYKSRSRGYNLYSYDEGTDSYSIIKTYSGDFNSRWQYIETINTQVSASYKHNWNDIHTLDVFAGMESYLNNNPGVSYGGFPAMDALKVGYFNELRNFNEWNENASARLGYMGRINYEYKHKYLLEMAARYDGSWKFAPRHRWGFFPSVSVGWRASEEAFWKNSFLKDYIDNFKLRVSYGILGDDNISDYGAFSYLSGYNYNTGTAVLDGAIITTSSVRNLPQTEISWLKAHTFDVGLDFAVLDNRLSGSIDYFQRLRKGLPASRYDIVVPSEIGFSWPQENLNSDMVKGFDASLVWKDKINDFYYSVGGNITYAREYTWNQYKPAFTNSRNYYVYNQHHRYYGASWEFNCIGQFKSWEEIAAYPVDIDGKGNSTLRPGDLIYEDVNGDGIITYDDQKPIGHKGYDGSAKGDDSRTPLLNFNFSLSMAWKGFDLAADFAGMAFFTKYFNWEARFPFHGDGNTFQYYMGNQWSLSDPWNAKSELIPGKYPTMLYGNNGHSNYLASTFWSEEMWFLKLRNLQIGYTLPEKWSKKIYMNRVRVYCLMQNLFSFDNMHKYGLDPELTTVQGSSYPTTRVVNIGFNITF</sequence>
<dbReference type="Proteomes" id="UP001589688">
    <property type="component" value="Unassembled WGS sequence"/>
</dbReference>
<dbReference type="Gene3D" id="2.40.170.20">
    <property type="entry name" value="TonB-dependent receptor, beta-barrel domain"/>
    <property type="match status" value="1"/>
</dbReference>
<dbReference type="InterPro" id="IPR036942">
    <property type="entry name" value="Beta-barrel_TonB_sf"/>
</dbReference>
<comment type="caution">
    <text evidence="10">The sequence shown here is derived from an EMBL/GenBank/DDBJ whole genome shotgun (WGS) entry which is preliminary data.</text>
</comment>
<feature type="domain" description="TonB-dependent receptor plug" evidence="9">
    <location>
        <begin position="93"/>
        <end position="194"/>
    </location>
</feature>
<dbReference type="Gene3D" id="2.60.40.1120">
    <property type="entry name" value="Carboxypeptidase-like, regulatory domain"/>
    <property type="match status" value="1"/>
</dbReference>
<dbReference type="PANTHER" id="PTHR30069:SF29">
    <property type="entry name" value="HEMOGLOBIN AND HEMOGLOBIN-HAPTOGLOBIN-BINDING PROTEIN 1-RELATED"/>
    <property type="match status" value="1"/>
</dbReference>
<dbReference type="Pfam" id="PF07715">
    <property type="entry name" value="Plug"/>
    <property type="match status" value="1"/>
</dbReference>
<reference evidence="10 11" key="1">
    <citation type="submission" date="2024-09" db="EMBL/GenBank/DDBJ databases">
        <authorList>
            <person name="Sun Q."/>
            <person name="Mori K."/>
        </authorList>
    </citation>
    <scope>NUCLEOTIDE SEQUENCE [LARGE SCALE GENOMIC DNA]</scope>
    <source>
        <strain evidence="10 11">ATCC 51272</strain>
    </source>
</reference>
<name>A0ABV5ZJY9_9BACT</name>
<evidence type="ECO:0000256" key="6">
    <source>
        <dbReference type="ARBA" id="ARBA00023136"/>
    </source>
</evidence>
<dbReference type="EMBL" id="JBHLZF010000001">
    <property type="protein sequence ID" value="MFB9896571.1"/>
    <property type="molecule type" value="Genomic_DNA"/>
</dbReference>
<dbReference type="PROSITE" id="PS52016">
    <property type="entry name" value="TONB_DEPENDENT_REC_3"/>
    <property type="match status" value="1"/>
</dbReference>
<dbReference type="NCBIfam" id="TIGR04056">
    <property type="entry name" value="OMP_RagA_SusC"/>
    <property type="match status" value="1"/>
</dbReference>
<dbReference type="InterPro" id="IPR012910">
    <property type="entry name" value="Plug_dom"/>
</dbReference>
<dbReference type="InterPro" id="IPR008969">
    <property type="entry name" value="CarboxyPept-like_regulatory"/>
</dbReference>
<organism evidence="10 11">
    <name type="scientific">Hallella seregens ATCC 51272</name>
    <dbReference type="NCBI Taxonomy" id="1336250"/>
    <lineage>
        <taxon>Bacteria</taxon>
        <taxon>Pseudomonadati</taxon>
        <taxon>Bacteroidota</taxon>
        <taxon>Bacteroidia</taxon>
        <taxon>Bacteroidales</taxon>
        <taxon>Prevotellaceae</taxon>
        <taxon>Hallella</taxon>
    </lineage>
</organism>
<evidence type="ECO:0000313" key="11">
    <source>
        <dbReference type="Proteomes" id="UP001589688"/>
    </source>
</evidence>
<dbReference type="Gene3D" id="2.170.130.10">
    <property type="entry name" value="TonB-dependent receptor, plug domain"/>
    <property type="match status" value="1"/>
</dbReference>
<accession>A0ABV5ZJY9</accession>
<dbReference type="PANTHER" id="PTHR30069">
    <property type="entry name" value="TONB-DEPENDENT OUTER MEMBRANE RECEPTOR"/>
    <property type="match status" value="1"/>
</dbReference>
<evidence type="ECO:0000256" key="8">
    <source>
        <dbReference type="PROSITE-ProRule" id="PRU01360"/>
    </source>
</evidence>
<evidence type="ECO:0000256" key="1">
    <source>
        <dbReference type="ARBA" id="ARBA00004571"/>
    </source>
</evidence>
<evidence type="ECO:0000256" key="5">
    <source>
        <dbReference type="ARBA" id="ARBA00022729"/>
    </source>
</evidence>
<evidence type="ECO:0000313" key="10">
    <source>
        <dbReference type="EMBL" id="MFB9896571.1"/>
    </source>
</evidence>
<dbReference type="RefSeq" id="WP_052323278.1">
    <property type="nucleotide sequence ID" value="NZ_JADU01000011.1"/>
</dbReference>
<evidence type="ECO:0000256" key="4">
    <source>
        <dbReference type="ARBA" id="ARBA00022692"/>
    </source>
</evidence>
<keyword evidence="7 8" id="KW-0998">Cell outer membrane</keyword>